<dbReference type="EMBL" id="VKKU01000002">
    <property type="protein sequence ID" value="TSB02007.1"/>
    <property type="molecule type" value="Genomic_DNA"/>
</dbReference>
<accession>A0A553WBE7</accession>
<sequence length="176" mass="18371">MIGPDHKRRALTVMMLVPLLMAAGEESCLLCTKTQESAEVASDRATPLSIDITTQLDFSRAALSGGGGGQIDVDPQNGSRRVDGSIIDLGGPAFAGTAVVRGEPGRAIRIDMPTTADMTSSTGAVIKIVGLRASIVGNPRLDREGRLSFSFGGKLVVQGNASGTFRARIPITAQYE</sequence>
<protein>
    <submittedName>
        <fullName evidence="1">DUF4402 domain-containing protein</fullName>
    </submittedName>
</protein>
<evidence type="ECO:0000313" key="1">
    <source>
        <dbReference type="EMBL" id="TSB02007.1"/>
    </source>
</evidence>
<gene>
    <name evidence="1" type="ORF">FOM92_12770</name>
</gene>
<organism evidence="1 2">
    <name type="scientific">Sphingorhabdus contaminans</name>
    <dbReference type="NCBI Taxonomy" id="1343899"/>
    <lineage>
        <taxon>Bacteria</taxon>
        <taxon>Pseudomonadati</taxon>
        <taxon>Pseudomonadota</taxon>
        <taxon>Alphaproteobacteria</taxon>
        <taxon>Sphingomonadales</taxon>
        <taxon>Sphingomonadaceae</taxon>
        <taxon>Sphingorhabdus</taxon>
    </lineage>
</organism>
<comment type="caution">
    <text evidence="1">The sequence shown here is derived from an EMBL/GenBank/DDBJ whole genome shotgun (WGS) entry which is preliminary data.</text>
</comment>
<name>A0A553WBE7_9SPHN</name>
<dbReference type="OrthoDB" id="7407088at2"/>
<dbReference type="AlphaFoldDB" id="A0A553WBE7"/>
<proteinExistence type="predicted"/>
<evidence type="ECO:0000313" key="2">
    <source>
        <dbReference type="Proteomes" id="UP000320160"/>
    </source>
</evidence>
<dbReference type="Pfam" id="PF14352">
    <property type="entry name" value="DUF4402"/>
    <property type="match status" value="1"/>
</dbReference>
<dbReference type="Proteomes" id="UP000320160">
    <property type="component" value="Unassembled WGS sequence"/>
</dbReference>
<dbReference type="InterPro" id="IPR025514">
    <property type="entry name" value="DUF4402"/>
</dbReference>
<reference evidence="1 2" key="1">
    <citation type="submission" date="2019-07" db="EMBL/GenBank/DDBJ databases">
        <authorList>
            <person name="Park M."/>
        </authorList>
    </citation>
    <scope>NUCLEOTIDE SEQUENCE [LARGE SCALE GENOMIC DNA]</scope>
    <source>
        <strain evidence="1 2">KCTC32445</strain>
    </source>
</reference>
<dbReference type="RefSeq" id="WP_143777227.1">
    <property type="nucleotide sequence ID" value="NZ_VKKU01000002.1"/>
</dbReference>
<keyword evidence="2" id="KW-1185">Reference proteome</keyword>